<reference evidence="1 2" key="1">
    <citation type="journal article" date="2015" name="Genome Biol.">
        <title>Comparative genomics of Steinernema reveals deeply conserved gene regulatory networks.</title>
        <authorList>
            <person name="Dillman A.R."/>
            <person name="Macchietto M."/>
            <person name="Porter C.F."/>
            <person name="Rogers A."/>
            <person name="Williams B."/>
            <person name="Antoshechkin I."/>
            <person name="Lee M.M."/>
            <person name="Goodwin Z."/>
            <person name="Lu X."/>
            <person name="Lewis E.E."/>
            <person name="Goodrich-Blair H."/>
            <person name="Stock S.P."/>
            <person name="Adams B.J."/>
            <person name="Sternberg P.W."/>
            <person name="Mortazavi A."/>
        </authorList>
    </citation>
    <scope>NUCLEOTIDE SEQUENCE [LARGE SCALE GENOMIC DNA]</scope>
    <source>
        <strain evidence="1 2">ALL</strain>
    </source>
</reference>
<accession>A0A4U5MW15</accession>
<sequence>MRCSSLKPTPILATAHKLPVSDVRSLLLAVFYTELLIRSHKVKNPQALNKGFVSTFPERLVLSESNSFVCSPVEMQRVLFLIFTICFCGRLASAQYEDLKSQAERFVLIPANPGYQGVTTDKRQYMLKFTQNGNMKQPFLRFG</sequence>
<protein>
    <submittedName>
        <fullName evidence="1">Uncharacterized protein</fullName>
    </submittedName>
</protein>
<dbReference type="AlphaFoldDB" id="A0A4U5MW15"/>
<name>A0A4U5MW15_STECR</name>
<keyword evidence="2" id="KW-1185">Reference proteome</keyword>
<reference evidence="1 2" key="2">
    <citation type="journal article" date="2019" name="G3 (Bethesda)">
        <title>Hybrid Assembly of the Genome of the Entomopathogenic Nematode Steinernema carpocapsae Identifies the X-Chromosome.</title>
        <authorList>
            <person name="Serra L."/>
            <person name="Macchietto M."/>
            <person name="Macias-Munoz A."/>
            <person name="McGill C.J."/>
            <person name="Rodriguez I.M."/>
            <person name="Rodriguez B."/>
            <person name="Murad R."/>
            <person name="Mortazavi A."/>
        </authorList>
    </citation>
    <scope>NUCLEOTIDE SEQUENCE [LARGE SCALE GENOMIC DNA]</scope>
    <source>
        <strain evidence="1 2">ALL</strain>
    </source>
</reference>
<gene>
    <name evidence="1" type="ORF">L596_021045</name>
</gene>
<evidence type="ECO:0000313" key="2">
    <source>
        <dbReference type="Proteomes" id="UP000298663"/>
    </source>
</evidence>
<evidence type="ECO:0000313" key="1">
    <source>
        <dbReference type="EMBL" id="TKR73773.1"/>
    </source>
</evidence>
<proteinExistence type="predicted"/>
<dbReference type="Proteomes" id="UP000298663">
    <property type="component" value="Unassembled WGS sequence"/>
</dbReference>
<comment type="caution">
    <text evidence="1">The sequence shown here is derived from an EMBL/GenBank/DDBJ whole genome shotgun (WGS) entry which is preliminary data.</text>
</comment>
<dbReference type="EMBL" id="AZBU02000006">
    <property type="protein sequence ID" value="TKR73773.1"/>
    <property type="molecule type" value="Genomic_DNA"/>
</dbReference>
<organism evidence="1 2">
    <name type="scientific">Steinernema carpocapsae</name>
    <name type="common">Entomopathogenic nematode</name>
    <dbReference type="NCBI Taxonomy" id="34508"/>
    <lineage>
        <taxon>Eukaryota</taxon>
        <taxon>Metazoa</taxon>
        <taxon>Ecdysozoa</taxon>
        <taxon>Nematoda</taxon>
        <taxon>Chromadorea</taxon>
        <taxon>Rhabditida</taxon>
        <taxon>Tylenchina</taxon>
        <taxon>Panagrolaimomorpha</taxon>
        <taxon>Strongyloidoidea</taxon>
        <taxon>Steinernematidae</taxon>
        <taxon>Steinernema</taxon>
    </lineage>
</organism>